<accession>A0A3E1NS73</accession>
<comment type="caution">
    <text evidence="2">The sequence shown here is derived from an EMBL/GenBank/DDBJ whole genome shotgun (WGS) entry which is preliminary data.</text>
</comment>
<name>A0A3E1NS73_9BACT</name>
<dbReference type="Proteomes" id="UP000261174">
    <property type="component" value="Unassembled WGS sequence"/>
</dbReference>
<evidence type="ECO:0000313" key="2">
    <source>
        <dbReference type="EMBL" id="RFM30773.1"/>
    </source>
</evidence>
<organism evidence="2 3">
    <name type="scientific">Chitinophaga silvisoli</name>
    <dbReference type="NCBI Taxonomy" id="2291814"/>
    <lineage>
        <taxon>Bacteria</taxon>
        <taxon>Pseudomonadati</taxon>
        <taxon>Bacteroidota</taxon>
        <taxon>Chitinophagia</taxon>
        <taxon>Chitinophagales</taxon>
        <taxon>Chitinophagaceae</taxon>
        <taxon>Chitinophaga</taxon>
    </lineage>
</organism>
<dbReference type="EMBL" id="QTJV01000019">
    <property type="protein sequence ID" value="RFM30773.1"/>
    <property type="molecule type" value="Genomic_DNA"/>
</dbReference>
<gene>
    <name evidence="2" type="ORF">DXN04_32180</name>
</gene>
<protein>
    <recommendedName>
        <fullName evidence="1">Lipocalin-like domain-containing protein</fullName>
    </recommendedName>
</protein>
<evidence type="ECO:0000259" key="1">
    <source>
        <dbReference type="Pfam" id="PF13648"/>
    </source>
</evidence>
<dbReference type="InterPro" id="IPR024311">
    <property type="entry name" value="Lipocalin-like"/>
</dbReference>
<dbReference type="AlphaFoldDB" id="A0A3E1NS73"/>
<proteinExistence type="predicted"/>
<reference evidence="2 3" key="1">
    <citation type="submission" date="2018-08" db="EMBL/GenBank/DDBJ databases">
        <title>Chitinophaga sp. K20C18050901, a novel bacterium isolated from forest soil.</title>
        <authorList>
            <person name="Wang C."/>
        </authorList>
    </citation>
    <scope>NUCLEOTIDE SEQUENCE [LARGE SCALE GENOMIC DNA]</scope>
    <source>
        <strain evidence="2 3">K20C18050901</strain>
    </source>
</reference>
<feature type="domain" description="Lipocalin-like" evidence="1">
    <location>
        <begin position="13"/>
        <end position="71"/>
    </location>
</feature>
<evidence type="ECO:0000313" key="3">
    <source>
        <dbReference type="Proteomes" id="UP000261174"/>
    </source>
</evidence>
<sequence length="110" mass="12628">MFPFYQFGILGTYVGKSGNSGMDGASKEWKLILNDNGRFEYNIHWFYSMNSYEHTMSGSWTLNNDTLTLKSFEYPFILNFVVVKANKLVPIPEKLLSHGSAYNLDTLVKK</sequence>
<dbReference type="Pfam" id="PF13648">
    <property type="entry name" value="Lipocalin_4"/>
    <property type="match status" value="1"/>
</dbReference>
<keyword evidence="3" id="KW-1185">Reference proteome</keyword>